<evidence type="ECO:0000313" key="2">
    <source>
        <dbReference type="EMBL" id="MPC24509.1"/>
    </source>
</evidence>
<feature type="region of interest" description="Disordered" evidence="1">
    <location>
        <begin position="22"/>
        <end position="81"/>
    </location>
</feature>
<dbReference type="Proteomes" id="UP000324222">
    <property type="component" value="Unassembled WGS sequence"/>
</dbReference>
<proteinExistence type="predicted"/>
<organism evidence="2 3">
    <name type="scientific">Portunus trituberculatus</name>
    <name type="common">Swimming crab</name>
    <name type="synonym">Neptunus trituberculatus</name>
    <dbReference type="NCBI Taxonomy" id="210409"/>
    <lineage>
        <taxon>Eukaryota</taxon>
        <taxon>Metazoa</taxon>
        <taxon>Ecdysozoa</taxon>
        <taxon>Arthropoda</taxon>
        <taxon>Crustacea</taxon>
        <taxon>Multicrustacea</taxon>
        <taxon>Malacostraca</taxon>
        <taxon>Eumalacostraca</taxon>
        <taxon>Eucarida</taxon>
        <taxon>Decapoda</taxon>
        <taxon>Pleocyemata</taxon>
        <taxon>Brachyura</taxon>
        <taxon>Eubrachyura</taxon>
        <taxon>Portunoidea</taxon>
        <taxon>Portunidae</taxon>
        <taxon>Portuninae</taxon>
        <taxon>Portunus</taxon>
    </lineage>
</organism>
<accession>A0A5B7DTX1</accession>
<protein>
    <submittedName>
        <fullName evidence="2">Uncharacterized protein</fullName>
    </submittedName>
</protein>
<feature type="compositionally biased region" description="Acidic residues" evidence="1">
    <location>
        <begin position="56"/>
        <end position="75"/>
    </location>
</feature>
<feature type="compositionally biased region" description="Basic and acidic residues" evidence="1">
    <location>
        <begin position="36"/>
        <end position="55"/>
    </location>
</feature>
<evidence type="ECO:0000313" key="3">
    <source>
        <dbReference type="Proteomes" id="UP000324222"/>
    </source>
</evidence>
<name>A0A5B7DTX1_PORTR</name>
<comment type="caution">
    <text evidence="2">The sequence shown here is derived from an EMBL/GenBank/DDBJ whole genome shotgun (WGS) entry which is preliminary data.</text>
</comment>
<gene>
    <name evidence="2" type="ORF">E2C01_017592</name>
</gene>
<evidence type="ECO:0000256" key="1">
    <source>
        <dbReference type="SAM" id="MobiDB-lite"/>
    </source>
</evidence>
<dbReference type="AlphaFoldDB" id="A0A5B7DTX1"/>
<sequence length="81" mass="9384">MFEHQVPATQPTLIKTAFLLKSKSSAQLPVTSHNLGSEKSRKEDEDVDEQEKAEAEAEAEEEEEEEEEEDQEEEEERCRYV</sequence>
<feature type="compositionally biased region" description="Polar residues" evidence="1">
    <location>
        <begin position="22"/>
        <end position="35"/>
    </location>
</feature>
<keyword evidence="3" id="KW-1185">Reference proteome</keyword>
<dbReference type="EMBL" id="VSRR010001339">
    <property type="protein sequence ID" value="MPC24509.1"/>
    <property type="molecule type" value="Genomic_DNA"/>
</dbReference>
<reference evidence="2 3" key="1">
    <citation type="submission" date="2019-05" db="EMBL/GenBank/DDBJ databases">
        <title>Another draft genome of Portunus trituberculatus and its Hox gene families provides insights of decapod evolution.</title>
        <authorList>
            <person name="Jeong J.-H."/>
            <person name="Song I."/>
            <person name="Kim S."/>
            <person name="Choi T."/>
            <person name="Kim D."/>
            <person name="Ryu S."/>
            <person name="Kim W."/>
        </authorList>
    </citation>
    <scope>NUCLEOTIDE SEQUENCE [LARGE SCALE GENOMIC DNA]</scope>
    <source>
        <tissue evidence="2">Muscle</tissue>
    </source>
</reference>